<protein>
    <recommendedName>
        <fullName evidence="4">Bacterial Ig domain-containing protein</fullName>
    </recommendedName>
</protein>
<gene>
    <name evidence="2" type="ORF">A3B56_02920</name>
</gene>
<evidence type="ECO:0000313" key="2">
    <source>
        <dbReference type="EMBL" id="OGK53902.1"/>
    </source>
</evidence>
<evidence type="ECO:0008006" key="4">
    <source>
        <dbReference type="Google" id="ProtNLM"/>
    </source>
</evidence>
<organism evidence="2 3">
    <name type="scientific">Candidatus Roizmanbacteria bacterium RIFCSPLOWO2_01_FULL_45_11</name>
    <dbReference type="NCBI Taxonomy" id="1802070"/>
    <lineage>
        <taxon>Bacteria</taxon>
        <taxon>Candidatus Roizmaniibacteriota</taxon>
    </lineage>
</organism>
<evidence type="ECO:0000313" key="3">
    <source>
        <dbReference type="Proteomes" id="UP000178486"/>
    </source>
</evidence>
<feature type="transmembrane region" description="Helical" evidence="1">
    <location>
        <begin position="6"/>
        <end position="30"/>
    </location>
</feature>
<dbReference type="Proteomes" id="UP000178486">
    <property type="component" value="Unassembled WGS sequence"/>
</dbReference>
<proteinExistence type="predicted"/>
<keyword evidence="1" id="KW-1133">Transmembrane helix</keyword>
<accession>A0A1F7JE65</accession>
<keyword evidence="1" id="KW-0472">Membrane</keyword>
<name>A0A1F7JE65_9BACT</name>
<comment type="caution">
    <text evidence="2">The sequence shown here is derived from an EMBL/GenBank/DDBJ whole genome shotgun (WGS) entry which is preliminary data.</text>
</comment>
<evidence type="ECO:0000256" key="1">
    <source>
        <dbReference type="SAM" id="Phobius"/>
    </source>
</evidence>
<dbReference type="EMBL" id="MGAU01000046">
    <property type="protein sequence ID" value="OGK53902.1"/>
    <property type="molecule type" value="Genomic_DNA"/>
</dbReference>
<sequence>MIKKVIWVILLGGILVYALPKLFFQLSLLFDPSSRDIRRVVGTDESTLILAPRFDTMPDATNSATLAVHGFAQNTAEVELYINDIPKDKISVSSADGKFTIPRVRLYEGENGLKLLGYDRQGSKSAFSDVITIMYKKNGPKLIVEEPSDNTDVNGSTASVKVVGLTDSDSEVTINGRWVRVSSDGTFTQMVQLKEGDNTLEIVARDEAGNESRITRPVRYTKE</sequence>
<dbReference type="Pfam" id="PF09136">
    <property type="entry name" value="Glucodextran_B"/>
    <property type="match status" value="1"/>
</dbReference>
<dbReference type="InterPro" id="IPR013783">
    <property type="entry name" value="Ig-like_fold"/>
</dbReference>
<keyword evidence="1" id="KW-0812">Transmembrane</keyword>
<reference evidence="2 3" key="1">
    <citation type="journal article" date="2016" name="Nat. Commun.">
        <title>Thousands of microbial genomes shed light on interconnected biogeochemical processes in an aquifer system.</title>
        <authorList>
            <person name="Anantharaman K."/>
            <person name="Brown C.T."/>
            <person name="Hug L.A."/>
            <person name="Sharon I."/>
            <person name="Castelle C.J."/>
            <person name="Probst A.J."/>
            <person name="Thomas B.C."/>
            <person name="Singh A."/>
            <person name="Wilkins M.J."/>
            <person name="Karaoz U."/>
            <person name="Brodie E.L."/>
            <person name="Williams K.H."/>
            <person name="Hubbard S.S."/>
            <person name="Banfield J.F."/>
        </authorList>
    </citation>
    <scope>NUCLEOTIDE SEQUENCE [LARGE SCALE GENOMIC DNA]</scope>
</reference>
<dbReference type="Gene3D" id="2.60.40.10">
    <property type="entry name" value="Immunoglobulins"/>
    <property type="match status" value="2"/>
</dbReference>
<dbReference type="AlphaFoldDB" id="A0A1F7JE65"/>